<name>A0A3B1E8E9_9ZZZZ</name>
<dbReference type="Pfam" id="PF07228">
    <property type="entry name" value="SpoIIE"/>
    <property type="match status" value="1"/>
</dbReference>
<dbReference type="InterPro" id="IPR036457">
    <property type="entry name" value="PPM-type-like_dom_sf"/>
</dbReference>
<dbReference type="SMART" id="SM00065">
    <property type="entry name" value="GAF"/>
    <property type="match status" value="1"/>
</dbReference>
<sequence length="556" mass="61370">MHTPAPSTQSGPDAHPHGLTLRSFLTDGSLAQMCAELGRITETVIEVRDERDRLVSADADGWRIGEEGEGLAPHAREVTVPLIIGHTQIGSLVAGAGGQPLKHFLALISQTAVEWCHGFLELRHAIDELGVLIELSSLLVGTEDNTQMVEEALDSVLRVLDLDAGSVVMLSEDADGIVSEDERDVRLHAARGLSEAWLQNPESLSQDRTFDRLALAGEVVSIEDLLEDDRVRNDAQVRDERVRGFMCAGLVFRGKPIGVIRVYSREPRVFSELDKRLLRSIAQQAAAAVQQARLIRNSRRDREMERQVRLAADVQRRMLPRCLPDDPRVETAAHYQPSFDLGGDFYDLFEVEGKIAIAAGDVVGKGVPAAMLMSLVRTSFRAHAERGLPPHEVLTRVNHDLCRDSMESEFATMWYGLLDPETGVLDWSTAGHEPPLIVREDGRCEELSIGGLVVGINPNATYTAERDRLAPGESLIVYTDGVTDVMSFEAQRFGKDRLRTLVAHLREQGHADSAHEVLGSILRELRQFGGLTVRPDDTTLVVVRRQSNQVARLSEP</sequence>
<dbReference type="PANTHER" id="PTHR43156">
    <property type="entry name" value="STAGE II SPORULATION PROTEIN E-RELATED"/>
    <property type="match status" value="1"/>
</dbReference>
<dbReference type="SUPFAM" id="SSF81606">
    <property type="entry name" value="PP2C-like"/>
    <property type="match status" value="1"/>
</dbReference>
<reference evidence="3" key="1">
    <citation type="submission" date="2018-06" db="EMBL/GenBank/DDBJ databases">
        <authorList>
            <person name="Zhirakovskaya E."/>
        </authorList>
    </citation>
    <scope>NUCLEOTIDE SEQUENCE</scope>
</reference>
<evidence type="ECO:0000313" key="3">
    <source>
        <dbReference type="EMBL" id="VAX41227.1"/>
    </source>
</evidence>
<dbReference type="InterPro" id="IPR003018">
    <property type="entry name" value="GAF"/>
</dbReference>
<protein>
    <submittedName>
        <fullName evidence="3">Serine phosphatase RsbU, regulator of sigma subunit</fullName>
    </submittedName>
</protein>
<dbReference type="PROSITE" id="PS51746">
    <property type="entry name" value="PPM_2"/>
    <property type="match status" value="1"/>
</dbReference>
<organism evidence="3">
    <name type="scientific">hydrothermal vent metagenome</name>
    <dbReference type="NCBI Taxonomy" id="652676"/>
    <lineage>
        <taxon>unclassified sequences</taxon>
        <taxon>metagenomes</taxon>
        <taxon>ecological metagenomes</taxon>
    </lineage>
</organism>
<keyword evidence="1" id="KW-0378">Hydrolase</keyword>
<proteinExistence type="predicted"/>
<dbReference type="Gene3D" id="3.60.40.10">
    <property type="entry name" value="PPM-type phosphatase domain"/>
    <property type="match status" value="1"/>
</dbReference>
<dbReference type="PANTHER" id="PTHR43156:SF2">
    <property type="entry name" value="STAGE II SPORULATION PROTEIN E"/>
    <property type="match status" value="1"/>
</dbReference>
<feature type="domain" description="PPM-type phosphatase" evidence="2">
    <location>
        <begin position="329"/>
        <end position="545"/>
    </location>
</feature>
<evidence type="ECO:0000259" key="2">
    <source>
        <dbReference type="PROSITE" id="PS51746"/>
    </source>
</evidence>
<evidence type="ECO:0000256" key="1">
    <source>
        <dbReference type="ARBA" id="ARBA00022801"/>
    </source>
</evidence>
<dbReference type="AlphaFoldDB" id="A0A3B1E8E9"/>
<dbReference type="Pfam" id="PF13185">
    <property type="entry name" value="GAF_2"/>
    <property type="match status" value="1"/>
</dbReference>
<dbReference type="SMART" id="SM00331">
    <property type="entry name" value="PP2C_SIG"/>
    <property type="match status" value="1"/>
</dbReference>
<gene>
    <name evidence="3" type="ORF">MNBD_PLANCTO03-1059</name>
</gene>
<dbReference type="InterPro" id="IPR029016">
    <property type="entry name" value="GAF-like_dom_sf"/>
</dbReference>
<dbReference type="SUPFAM" id="SSF55781">
    <property type="entry name" value="GAF domain-like"/>
    <property type="match status" value="1"/>
</dbReference>
<dbReference type="InterPro" id="IPR052016">
    <property type="entry name" value="Bact_Sigma-Reg"/>
</dbReference>
<accession>A0A3B1E8E9</accession>
<dbReference type="InterPro" id="IPR001932">
    <property type="entry name" value="PPM-type_phosphatase-like_dom"/>
</dbReference>
<dbReference type="EMBL" id="UOGK01000507">
    <property type="protein sequence ID" value="VAX41227.1"/>
    <property type="molecule type" value="Genomic_DNA"/>
</dbReference>
<dbReference type="GO" id="GO:0016791">
    <property type="term" value="F:phosphatase activity"/>
    <property type="evidence" value="ECO:0007669"/>
    <property type="project" value="TreeGrafter"/>
</dbReference>
<dbReference type="Gene3D" id="3.30.450.40">
    <property type="match status" value="1"/>
</dbReference>